<dbReference type="GO" id="GO:0003700">
    <property type="term" value="F:DNA-binding transcription factor activity"/>
    <property type="evidence" value="ECO:0007669"/>
    <property type="project" value="InterPro"/>
</dbReference>
<keyword evidence="2 6" id="KW-0238">DNA-binding</keyword>
<dbReference type="EMBL" id="PVZF01000008">
    <property type="protein sequence ID" value="PRY13607.1"/>
    <property type="molecule type" value="Genomic_DNA"/>
</dbReference>
<dbReference type="InterPro" id="IPR050204">
    <property type="entry name" value="AraC_XylS_family_regulators"/>
</dbReference>
<dbReference type="PROSITE" id="PS01124">
    <property type="entry name" value="HTH_ARAC_FAMILY_2"/>
    <property type="match status" value="1"/>
</dbReference>
<accession>A0A2T0R223</accession>
<keyword evidence="7" id="KW-1185">Reference proteome</keyword>
<keyword evidence="1" id="KW-0805">Transcription regulation</keyword>
<dbReference type="GO" id="GO:0043565">
    <property type="term" value="F:sequence-specific DNA binding"/>
    <property type="evidence" value="ECO:0007669"/>
    <property type="project" value="InterPro"/>
</dbReference>
<dbReference type="InterPro" id="IPR018062">
    <property type="entry name" value="HTH_AraC-typ_CS"/>
</dbReference>
<dbReference type="AlphaFoldDB" id="A0A2T0R223"/>
<evidence type="ECO:0000256" key="2">
    <source>
        <dbReference type="ARBA" id="ARBA00023125"/>
    </source>
</evidence>
<dbReference type="InterPro" id="IPR018060">
    <property type="entry name" value="HTH_AraC"/>
</dbReference>
<sequence length="331" mass="35400">MSLAETRAETFAGPSCRGLPSATDVLSAALACVRWNVEEYRTFSAGPGARTHHAGDGGRFLLVETGRVRVTSAALDAPQELRAGHYLLLPRGGEHHLVVLEDAVVHSADLSADSPDAVRLLRAMPAAVLACCLLARDPFVADVLQQISREVSAQRPGSAPVVAALANVVTTAALRSWAESGCGSAEVLRGMLRDDDVARALSAIHADPGAAWTVDRLARLALSSRTVFAERFRRAVGQTPVAYLARFRMEEAKRLLQVQRHDASVTDIATSLGYASDAAFIRAFRRHTGTAPGRWRQLSEDDREDGRAANRGELDARSTVPPRIAATAPTA</sequence>
<dbReference type="InterPro" id="IPR011051">
    <property type="entry name" value="RmlC_Cupin_sf"/>
</dbReference>
<dbReference type="PROSITE" id="PS00041">
    <property type="entry name" value="HTH_ARAC_FAMILY_1"/>
    <property type="match status" value="1"/>
</dbReference>
<dbReference type="Gene3D" id="1.10.10.60">
    <property type="entry name" value="Homeodomain-like"/>
    <property type="match status" value="2"/>
</dbReference>
<dbReference type="PANTHER" id="PTHR46796">
    <property type="entry name" value="HTH-TYPE TRANSCRIPTIONAL ACTIVATOR RHAS-RELATED"/>
    <property type="match status" value="1"/>
</dbReference>
<dbReference type="RefSeq" id="WP_170127321.1">
    <property type="nucleotide sequence ID" value="NZ_PVZF01000008.1"/>
</dbReference>
<name>A0A2T0R223_9ACTN</name>
<organism evidence="6 7">
    <name type="scientific">Kineococcus rhizosphaerae</name>
    <dbReference type="NCBI Taxonomy" id="559628"/>
    <lineage>
        <taxon>Bacteria</taxon>
        <taxon>Bacillati</taxon>
        <taxon>Actinomycetota</taxon>
        <taxon>Actinomycetes</taxon>
        <taxon>Kineosporiales</taxon>
        <taxon>Kineosporiaceae</taxon>
        <taxon>Kineococcus</taxon>
    </lineage>
</organism>
<evidence type="ECO:0000259" key="5">
    <source>
        <dbReference type="PROSITE" id="PS01124"/>
    </source>
</evidence>
<evidence type="ECO:0000313" key="6">
    <source>
        <dbReference type="EMBL" id="PRY13607.1"/>
    </source>
</evidence>
<dbReference type="SMART" id="SM00342">
    <property type="entry name" value="HTH_ARAC"/>
    <property type="match status" value="1"/>
</dbReference>
<dbReference type="PRINTS" id="PR00032">
    <property type="entry name" value="HTHARAC"/>
</dbReference>
<evidence type="ECO:0000256" key="1">
    <source>
        <dbReference type="ARBA" id="ARBA00023015"/>
    </source>
</evidence>
<dbReference type="CDD" id="cd02208">
    <property type="entry name" value="cupin_RmlC-like"/>
    <property type="match status" value="1"/>
</dbReference>
<dbReference type="Pfam" id="PF12852">
    <property type="entry name" value="Cupin_6"/>
    <property type="match status" value="1"/>
</dbReference>
<dbReference type="Pfam" id="PF12833">
    <property type="entry name" value="HTH_18"/>
    <property type="match status" value="1"/>
</dbReference>
<feature type="domain" description="HTH araC/xylS-type" evidence="5">
    <location>
        <begin position="198"/>
        <end position="298"/>
    </location>
</feature>
<protein>
    <submittedName>
        <fullName evidence="6">AraC-like DNA-binding protein</fullName>
    </submittedName>
</protein>
<reference evidence="6 7" key="1">
    <citation type="submission" date="2018-03" db="EMBL/GenBank/DDBJ databases">
        <title>Genomic Encyclopedia of Archaeal and Bacterial Type Strains, Phase II (KMG-II): from individual species to whole genera.</title>
        <authorList>
            <person name="Goeker M."/>
        </authorList>
    </citation>
    <scope>NUCLEOTIDE SEQUENCE [LARGE SCALE GENOMIC DNA]</scope>
    <source>
        <strain evidence="6 7">DSM 19711</strain>
    </source>
</reference>
<dbReference type="SUPFAM" id="SSF51182">
    <property type="entry name" value="RmlC-like cupins"/>
    <property type="match status" value="1"/>
</dbReference>
<dbReference type="InterPro" id="IPR009057">
    <property type="entry name" value="Homeodomain-like_sf"/>
</dbReference>
<comment type="caution">
    <text evidence="6">The sequence shown here is derived from an EMBL/GenBank/DDBJ whole genome shotgun (WGS) entry which is preliminary data.</text>
</comment>
<evidence type="ECO:0000256" key="3">
    <source>
        <dbReference type="ARBA" id="ARBA00023163"/>
    </source>
</evidence>
<dbReference type="PANTHER" id="PTHR46796:SF7">
    <property type="entry name" value="ARAC FAMILY TRANSCRIPTIONAL REGULATOR"/>
    <property type="match status" value="1"/>
</dbReference>
<proteinExistence type="predicted"/>
<dbReference type="InterPro" id="IPR032783">
    <property type="entry name" value="AraC_lig"/>
</dbReference>
<keyword evidence="3" id="KW-0804">Transcription</keyword>
<dbReference type="SUPFAM" id="SSF46689">
    <property type="entry name" value="Homeodomain-like"/>
    <property type="match status" value="2"/>
</dbReference>
<feature type="compositionally biased region" description="Basic and acidic residues" evidence="4">
    <location>
        <begin position="297"/>
        <end position="316"/>
    </location>
</feature>
<dbReference type="InterPro" id="IPR020449">
    <property type="entry name" value="Tscrpt_reg_AraC-type_HTH"/>
</dbReference>
<evidence type="ECO:0000313" key="7">
    <source>
        <dbReference type="Proteomes" id="UP000238083"/>
    </source>
</evidence>
<evidence type="ECO:0000256" key="4">
    <source>
        <dbReference type="SAM" id="MobiDB-lite"/>
    </source>
</evidence>
<feature type="region of interest" description="Disordered" evidence="4">
    <location>
        <begin position="292"/>
        <end position="331"/>
    </location>
</feature>
<gene>
    <name evidence="6" type="ORF">CLV37_108278</name>
</gene>
<dbReference type="Proteomes" id="UP000238083">
    <property type="component" value="Unassembled WGS sequence"/>
</dbReference>